<feature type="region of interest" description="Disordered" evidence="1">
    <location>
        <begin position="14"/>
        <end position="39"/>
    </location>
</feature>
<reference evidence="3" key="1">
    <citation type="journal article" date="2012" name="Nature">
        <title>A physical, genetic and functional sequence assembly of the barley genome.</title>
        <authorList>
            <consortium name="The International Barley Genome Sequencing Consortium"/>
            <person name="Mayer K.F."/>
            <person name="Waugh R."/>
            <person name="Brown J.W."/>
            <person name="Schulman A."/>
            <person name="Langridge P."/>
            <person name="Platzer M."/>
            <person name="Fincher G.B."/>
            <person name="Muehlbauer G.J."/>
            <person name="Sato K."/>
            <person name="Close T.J."/>
            <person name="Wise R.P."/>
            <person name="Stein N."/>
        </authorList>
    </citation>
    <scope>NUCLEOTIDE SEQUENCE [LARGE SCALE GENOMIC DNA]</scope>
    <source>
        <strain evidence="3">cv. Morex</strain>
    </source>
</reference>
<reference evidence="2" key="3">
    <citation type="submission" date="2022-01" db="UniProtKB">
        <authorList>
            <consortium name="EnsemblPlants"/>
        </authorList>
    </citation>
    <scope>IDENTIFICATION</scope>
    <source>
        <strain evidence="2">subsp. vulgare</strain>
    </source>
</reference>
<name>A0A8I7BAP5_HORVV</name>
<keyword evidence="3" id="KW-1185">Reference proteome</keyword>
<feature type="region of interest" description="Disordered" evidence="1">
    <location>
        <begin position="102"/>
        <end position="135"/>
    </location>
</feature>
<dbReference type="Gramene" id="HORVU.MOREX.r2.3HG0253100.1">
    <property type="protein sequence ID" value="HORVU.MOREX.r2.3HG0253100.1.CDS.1"/>
    <property type="gene ID" value="HORVU.MOREX.r2.3HG0253100"/>
</dbReference>
<feature type="compositionally biased region" description="Basic and acidic residues" evidence="1">
    <location>
        <begin position="17"/>
        <end position="28"/>
    </location>
</feature>
<accession>A0A8I7BAP5</accession>
<protein>
    <submittedName>
        <fullName evidence="2">Uncharacterized protein</fullName>
    </submittedName>
</protein>
<organism evidence="2 3">
    <name type="scientific">Hordeum vulgare subsp. vulgare</name>
    <name type="common">Domesticated barley</name>
    <dbReference type="NCBI Taxonomy" id="112509"/>
    <lineage>
        <taxon>Eukaryota</taxon>
        <taxon>Viridiplantae</taxon>
        <taxon>Streptophyta</taxon>
        <taxon>Embryophyta</taxon>
        <taxon>Tracheophyta</taxon>
        <taxon>Spermatophyta</taxon>
        <taxon>Magnoliopsida</taxon>
        <taxon>Liliopsida</taxon>
        <taxon>Poales</taxon>
        <taxon>Poaceae</taxon>
        <taxon>BOP clade</taxon>
        <taxon>Pooideae</taxon>
        <taxon>Triticodae</taxon>
        <taxon>Triticeae</taxon>
        <taxon>Hordeinae</taxon>
        <taxon>Hordeum</taxon>
    </lineage>
</organism>
<dbReference type="AlphaFoldDB" id="A0A8I7BAP5"/>
<evidence type="ECO:0000256" key="1">
    <source>
        <dbReference type="SAM" id="MobiDB-lite"/>
    </source>
</evidence>
<dbReference type="Gramene" id="HORVU.MOREX.r3.3HG0303290.1">
    <property type="protein sequence ID" value="HORVU.MOREX.r3.3HG0303290.1.CDS1"/>
    <property type="gene ID" value="HORVU.MOREX.r3.3HG0303290"/>
</dbReference>
<sequence length="135" mass="16366">MNFFEMMTMEWAQNDAPRPRVVTDEDRRRKQRRKSRLSIAEKDEHAMVEWRRQFPHDVLHERQFFAQSRMEKAERRAEQAVYGEDRRTRKQAAIFQMELKEASTWSSDDEHWADAFITQEEPETRASKSDDDDDK</sequence>
<reference evidence="2" key="2">
    <citation type="submission" date="2020-10" db="EMBL/GenBank/DDBJ databases">
        <authorList>
            <person name="Scholz U."/>
            <person name="Mascher M."/>
            <person name="Fiebig A."/>
        </authorList>
    </citation>
    <scope>NUCLEOTIDE SEQUENCE [LARGE SCALE GENOMIC DNA]</scope>
    <source>
        <strain evidence="2">cv. Morex</strain>
    </source>
</reference>
<evidence type="ECO:0000313" key="2">
    <source>
        <dbReference type="EnsemblPlants" id="HORVU.MOREX.r3.3HG0303290.1.CDS1"/>
    </source>
</evidence>
<dbReference type="Proteomes" id="UP000011116">
    <property type="component" value="Chromosome 3H"/>
</dbReference>
<dbReference type="EnsemblPlants" id="HORVU.MOREX.r3.3HG0303290.1">
    <property type="protein sequence ID" value="HORVU.MOREX.r3.3HG0303290.1.CDS1"/>
    <property type="gene ID" value="HORVU.MOREX.r3.3HG0303290"/>
</dbReference>
<proteinExistence type="predicted"/>
<evidence type="ECO:0000313" key="3">
    <source>
        <dbReference type="Proteomes" id="UP000011116"/>
    </source>
</evidence>